<keyword evidence="2" id="KW-0732">Signal</keyword>
<organism evidence="3 4">
    <name type="scientific">Halalkalibacter alkaliphilus</name>
    <dbReference type="NCBI Taxonomy" id="2917993"/>
    <lineage>
        <taxon>Bacteria</taxon>
        <taxon>Bacillati</taxon>
        <taxon>Bacillota</taxon>
        <taxon>Bacilli</taxon>
        <taxon>Bacillales</taxon>
        <taxon>Bacillaceae</taxon>
        <taxon>Halalkalibacter</taxon>
    </lineage>
</organism>
<dbReference type="InterPro" id="IPR025453">
    <property type="entry name" value="DUF4309"/>
</dbReference>
<dbReference type="PROSITE" id="PS50293">
    <property type="entry name" value="TPR_REGION"/>
    <property type="match status" value="1"/>
</dbReference>
<dbReference type="Pfam" id="PF14172">
    <property type="entry name" value="DUF4309"/>
    <property type="match status" value="1"/>
</dbReference>
<evidence type="ECO:0000313" key="3">
    <source>
        <dbReference type="EMBL" id="MCL7749197.1"/>
    </source>
</evidence>
<dbReference type="Pfam" id="PF13414">
    <property type="entry name" value="TPR_11"/>
    <property type="match status" value="1"/>
</dbReference>
<proteinExistence type="predicted"/>
<dbReference type="EMBL" id="JAKRYL010000025">
    <property type="protein sequence ID" value="MCL7749197.1"/>
    <property type="molecule type" value="Genomic_DNA"/>
</dbReference>
<evidence type="ECO:0000256" key="2">
    <source>
        <dbReference type="SAM" id="SignalP"/>
    </source>
</evidence>
<name>A0A9X2I700_9BACI</name>
<sequence length="531" mass="60885">MKKFFFLKLILVFMVACSQMTTAEQVDEKLKLGNKYLLEENYEEAILAYEEAIEIDPRSVDAYLGLVDIYIALEEDDLIVTTLKDGIDSVEETNVLREELADHYVDREMLSEAIDVYLEIVDSDLDNRAAIDEVIDLYQAIDDIDSLQDFLGRLYEQTGDETYQRLLEDLSFITAGELLSEFDPSSARFQTTMKDRYSNEYNIFIYSEDENVSTLEHLSFLGDEGDTVLTGDYRVVIQNEAGDFYLQDIVLENKTINTNGHMPYVVENSPDLLVFSWVERQDVNIVDVYVLTSEGLAKVHELVAVTPKLKLVETNQLQSLYYDRENALWTFTTVQVDIQNVSVETVEEQEFSLEEGRPLHELFSSTDDYVIVGDETLQYTTHYTEVELKEDDLVDEVTQYLLELKEYASKGTLGEGMATVGVSAEELVSILGEPREIMGYSGTELYSYEHADYPMSYRDGVHVLSIYQYKHQIESITQKQIIEVLGPPDDRGEDFNILMGYYINYTVGDHALQFIFDDNGDHSLARQITVW</sequence>
<evidence type="ECO:0000313" key="4">
    <source>
        <dbReference type="Proteomes" id="UP001139150"/>
    </source>
</evidence>
<evidence type="ECO:0000256" key="1">
    <source>
        <dbReference type="PROSITE-ProRule" id="PRU00339"/>
    </source>
</evidence>
<dbReference type="InterPro" id="IPR011990">
    <property type="entry name" value="TPR-like_helical_dom_sf"/>
</dbReference>
<dbReference type="Gene3D" id="1.25.40.10">
    <property type="entry name" value="Tetratricopeptide repeat domain"/>
    <property type="match status" value="1"/>
</dbReference>
<comment type="caution">
    <text evidence="3">The sequence shown here is derived from an EMBL/GenBank/DDBJ whole genome shotgun (WGS) entry which is preliminary data.</text>
</comment>
<feature type="signal peptide" evidence="2">
    <location>
        <begin position="1"/>
        <end position="23"/>
    </location>
</feature>
<dbReference type="SUPFAM" id="SSF48452">
    <property type="entry name" value="TPR-like"/>
    <property type="match status" value="1"/>
</dbReference>
<dbReference type="InterPro" id="IPR019734">
    <property type="entry name" value="TPR_rpt"/>
</dbReference>
<dbReference type="PROSITE" id="PS50005">
    <property type="entry name" value="TPR"/>
    <property type="match status" value="1"/>
</dbReference>
<reference evidence="3" key="1">
    <citation type="submission" date="2022-02" db="EMBL/GenBank/DDBJ databases">
        <title>Halalkalibacter sp. nov. isolated from Lonar Lake, India.</title>
        <authorList>
            <person name="Joshi A."/>
            <person name="Thite S."/>
            <person name="Lodha T."/>
        </authorList>
    </citation>
    <scope>NUCLEOTIDE SEQUENCE</scope>
    <source>
        <strain evidence="3">MEB205</strain>
    </source>
</reference>
<dbReference type="AlphaFoldDB" id="A0A9X2I700"/>
<dbReference type="SMART" id="SM00028">
    <property type="entry name" value="TPR"/>
    <property type="match status" value="1"/>
</dbReference>
<feature type="chain" id="PRO_5040745725" evidence="2">
    <location>
        <begin position="24"/>
        <end position="531"/>
    </location>
</feature>
<accession>A0A9X2I700</accession>
<gene>
    <name evidence="3" type="ORF">MF646_18920</name>
</gene>
<feature type="repeat" description="TPR" evidence="1">
    <location>
        <begin position="26"/>
        <end position="59"/>
    </location>
</feature>
<keyword evidence="4" id="KW-1185">Reference proteome</keyword>
<dbReference type="Proteomes" id="UP001139150">
    <property type="component" value="Unassembled WGS sequence"/>
</dbReference>
<dbReference type="RefSeq" id="WP_250098064.1">
    <property type="nucleotide sequence ID" value="NZ_JAKRYL010000025.1"/>
</dbReference>
<keyword evidence="1" id="KW-0802">TPR repeat</keyword>
<protein>
    <submittedName>
        <fullName evidence="3">Tetratricopeptide repeat protein</fullName>
    </submittedName>
</protein>